<proteinExistence type="predicted"/>
<name>A0ABT2WKT8_9BACI</name>
<evidence type="ECO:0000313" key="3">
    <source>
        <dbReference type="Proteomes" id="UP001208656"/>
    </source>
</evidence>
<reference evidence="2 3" key="1">
    <citation type="submission" date="2022-10" db="EMBL/GenBank/DDBJ databases">
        <title>Description of Fervidibacillus gen. nov. in the family Fervidibacillaceae fam. nov. with two species, Fervidibacillus albus sp. nov., and Fervidibacillus halotolerans sp. nov., isolated from tidal flat sediments.</title>
        <authorList>
            <person name="Kwon K.K."/>
            <person name="Yang S.-H."/>
        </authorList>
    </citation>
    <scope>NUCLEOTIDE SEQUENCE [LARGE SCALE GENOMIC DNA]</scope>
    <source>
        <strain evidence="2 3">DSM 23332</strain>
    </source>
</reference>
<comment type="caution">
    <text evidence="2">The sequence shown here is derived from an EMBL/GenBank/DDBJ whole genome shotgun (WGS) entry which is preliminary data.</text>
</comment>
<gene>
    <name evidence="2" type="ORF">OEV82_14170</name>
</gene>
<dbReference type="RefSeq" id="WP_173660830.1">
    <property type="nucleotide sequence ID" value="NZ_JAOUSE010000061.1"/>
</dbReference>
<protein>
    <submittedName>
        <fullName evidence="2">Uncharacterized protein</fullName>
    </submittedName>
</protein>
<organism evidence="2 3">
    <name type="scientific">Pallidibacillus thermolactis</name>
    <dbReference type="NCBI Taxonomy" id="251051"/>
    <lineage>
        <taxon>Bacteria</taxon>
        <taxon>Bacillati</taxon>
        <taxon>Bacillota</taxon>
        <taxon>Bacilli</taxon>
        <taxon>Bacillales</taxon>
        <taxon>Bacillaceae</taxon>
        <taxon>Pallidibacillus</taxon>
    </lineage>
</organism>
<dbReference type="Proteomes" id="UP001208656">
    <property type="component" value="Unassembled WGS sequence"/>
</dbReference>
<dbReference type="EMBL" id="JAOUSE010000061">
    <property type="protein sequence ID" value="MCU9595576.1"/>
    <property type="molecule type" value="Genomic_DNA"/>
</dbReference>
<feature type="compositionally biased region" description="Basic and acidic residues" evidence="1">
    <location>
        <begin position="62"/>
        <end position="71"/>
    </location>
</feature>
<feature type="region of interest" description="Disordered" evidence="1">
    <location>
        <begin position="49"/>
        <end position="71"/>
    </location>
</feature>
<evidence type="ECO:0000313" key="2">
    <source>
        <dbReference type="EMBL" id="MCU9595576.1"/>
    </source>
</evidence>
<accession>A0ABT2WKT8</accession>
<keyword evidence="3" id="KW-1185">Reference proteome</keyword>
<evidence type="ECO:0000256" key="1">
    <source>
        <dbReference type="SAM" id="MobiDB-lite"/>
    </source>
</evidence>
<sequence>MNKIIISLVIFLALFFCAWLINKNSVKYNEYENQAPIENIPLSTINEVEAETQEPDSQSPTVKKEKQFGPREYVKLRYP</sequence>